<reference evidence="1 2" key="1">
    <citation type="submission" date="2014-10" db="EMBL/GenBank/DDBJ databases">
        <title>Draft genome of anammox bacterium scalindua brodae, obtained using differential coverage binning of sequence data from two enrichment reactors.</title>
        <authorList>
            <person name="Speth D.R."/>
            <person name="Russ L."/>
            <person name="Kartal B."/>
            <person name="Op den Camp H.J."/>
            <person name="Dutilh B.E."/>
            <person name="Jetten M.S."/>
        </authorList>
    </citation>
    <scope>NUCLEOTIDE SEQUENCE [LARGE SCALE GENOMIC DNA]</scope>
    <source>
        <strain evidence="1">RU1</strain>
    </source>
</reference>
<evidence type="ECO:0000313" key="2">
    <source>
        <dbReference type="Proteomes" id="UP000030652"/>
    </source>
</evidence>
<dbReference type="AlphaFoldDB" id="A0A0B0EJB2"/>
<name>A0A0B0EJB2_9BACT</name>
<dbReference type="Proteomes" id="UP000030652">
    <property type="component" value="Unassembled WGS sequence"/>
</dbReference>
<comment type="caution">
    <text evidence="1">The sequence shown here is derived from an EMBL/GenBank/DDBJ whole genome shotgun (WGS) entry which is preliminary data.</text>
</comment>
<organism evidence="1 2">
    <name type="scientific">Candidatus Scalindua brodae</name>
    <dbReference type="NCBI Taxonomy" id="237368"/>
    <lineage>
        <taxon>Bacteria</taxon>
        <taxon>Pseudomonadati</taxon>
        <taxon>Planctomycetota</taxon>
        <taxon>Candidatus Brocadiia</taxon>
        <taxon>Candidatus Brocadiales</taxon>
        <taxon>Candidatus Scalinduaceae</taxon>
        <taxon>Candidatus Scalindua</taxon>
    </lineage>
</organism>
<accession>A0A0B0EJB2</accession>
<dbReference type="PATRIC" id="fig|237368.3.peg.3304"/>
<gene>
    <name evidence="1" type="ORF">SCABRO_03054</name>
</gene>
<sequence>MRLHLTDYHLEACRNIREQLTNKDFQIIENGETLTLTKEEMQTKFQEHFKEAERLVKETGYHRRDKELKVSKV</sequence>
<evidence type="ECO:0000313" key="1">
    <source>
        <dbReference type="EMBL" id="KHE91203.1"/>
    </source>
</evidence>
<protein>
    <submittedName>
        <fullName evidence="1">Uncharacterized protein</fullName>
    </submittedName>
</protein>
<proteinExistence type="predicted"/>
<dbReference type="EMBL" id="JRYO01000214">
    <property type="protein sequence ID" value="KHE91203.1"/>
    <property type="molecule type" value="Genomic_DNA"/>
</dbReference>